<name>A0A9R1VYZ7_LACSA</name>
<organism evidence="3 4">
    <name type="scientific">Lactuca sativa</name>
    <name type="common">Garden lettuce</name>
    <dbReference type="NCBI Taxonomy" id="4236"/>
    <lineage>
        <taxon>Eukaryota</taxon>
        <taxon>Viridiplantae</taxon>
        <taxon>Streptophyta</taxon>
        <taxon>Embryophyta</taxon>
        <taxon>Tracheophyta</taxon>
        <taxon>Spermatophyta</taxon>
        <taxon>Magnoliopsida</taxon>
        <taxon>eudicotyledons</taxon>
        <taxon>Gunneridae</taxon>
        <taxon>Pentapetalae</taxon>
        <taxon>asterids</taxon>
        <taxon>campanulids</taxon>
        <taxon>Asterales</taxon>
        <taxon>Asteraceae</taxon>
        <taxon>Cichorioideae</taxon>
        <taxon>Cichorieae</taxon>
        <taxon>Lactucinae</taxon>
        <taxon>Lactuca</taxon>
    </lineage>
</organism>
<dbReference type="InterPro" id="IPR011043">
    <property type="entry name" value="Gal_Oxase/kelch_b-propeller"/>
</dbReference>
<dbReference type="Pfam" id="PF00646">
    <property type="entry name" value="F-box"/>
    <property type="match status" value="1"/>
</dbReference>
<dbReference type="PANTHER" id="PTHR45463">
    <property type="entry name" value="OS09G0392200 PROTEIN"/>
    <property type="match status" value="1"/>
</dbReference>
<dbReference type="SUPFAM" id="SSF50965">
    <property type="entry name" value="Galactose oxidase, central domain"/>
    <property type="match status" value="1"/>
</dbReference>
<accession>A0A9R1VYZ7</accession>
<dbReference type="InterPro" id="IPR036047">
    <property type="entry name" value="F-box-like_dom_sf"/>
</dbReference>
<dbReference type="Proteomes" id="UP000235145">
    <property type="component" value="Unassembled WGS sequence"/>
</dbReference>
<feature type="region of interest" description="Disordered" evidence="1">
    <location>
        <begin position="1"/>
        <end position="23"/>
    </location>
</feature>
<dbReference type="EMBL" id="NBSK02000004">
    <property type="protein sequence ID" value="KAJ0213963.1"/>
    <property type="molecule type" value="Genomic_DNA"/>
</dbReference>
<dbReference type="PANTHER" id="PTHR45463:SF8">
    <property type="entry name" value="OS09G0392200 PROTEIN"/>
    <property type="match status" value="1"/>
</dbReference>
<evidence type="ECO:0000313" key="4">
    <source>
        <dbReference type="Proteomes" id="UP000235145"/>
    </source>
</evidence>
<sequence length="586" mass="66991">MGMVKDWSMTRNQNRDTSRKIPDNSGVAPWSDLNHDVLLLVIMQLELILCHSVEFASHIDIEGRVFKTHDFWLVNPVRRHELHFPNVCFSVDATPEIGWVFAILNSSTNKIWFSTAGLSCDLCVFVYVAVKVSIGLLVGSKHSMTLYLNGVLMLFVSCNESHHLQGTWLIKAYGVITCIHRVLLRGMIVISHPNRTLMLPLNSHLISSIYAFLEYKFAIPRTPPSTPCLHHCRTRSMTRNQNRDGASSSSRKRVNGGVAPWSDLNPDVLFLVMMNLGVIDFLAFGGVCKSWRSLARNNKKIFMASRPPMLMSISDPSYENKELYCCLEDFEGRKFKTILPHAAGRICVGITCGYLILFGGETKDFWLVNLITRQQLHFPCFPFNARTDLARIRGILVYSPSVSGWVFVVLCTFSCQIWFSMAGTRAWSRISTFLTIDLHAFKGKIYTINIGCRLCEMKLTPEPKLTLLQNKNIPQPGFFFPEFVSSGENLYVMDRGFKDSYTVHKLDFEEMKWVSSEKTLEECAFFVNDFKYSAAIKSDLWVDHRSLYERYAYFHSTIDTSRKGGFLPSYIWYFPSDCLNVNLLDE</sequence>
<dbReference type="Gene3D" id="1.20.1280.50">
    <property type="match status" value="1"/>
</dbReference>
<dbReference type="Pfam" id="PF03478">
    <property type="entry name" value="Beta-prop_KIB1-4"/>
    <property type="match status" value="1"/>
</dbReference>
<evidence type="ECO:0000256" key="1">
    <source>
        <dbReference type="SAM" id="MobiDB-lite"/>
    </source>
</evidence>
<evidence type="ECO:0000313" key="3">
    <source>
        <dbReference type="EMBL" id="KAJ0213963.1"/>
    </source>
</evidence>
<dbReference type="SUPFAM" id="SSF81383">
    <property type="entry name" value="F-box domain"/>
    <property type="match status" value="1"/>
</dbReference>
<proteinExistence type="predicted"/>
<dbReference type="InterPro" id="IPR005174">
    <property type="entry name" value="KIB1-4_b-propeller"/>
</dbReference>
<comment type="caution">
    <text evidence="3">The sequence shown here is derived from an EMBL/GenBank/DDBJ whole genome shotgun (WGS) entry which is preliminary data.</text>
</comment>
<feature type="compositionally biased region" description="Basic and acidic residues" evidence="1">
    <location>
        <begin position="13"/>
        <end position="22"/>
    </location>
</feature>
<feature type="domain" description="F-box" evidence="2">
    <location>
        <begin position="264"/>
        <end position="303"/>
    </location>
</feature>
<keyword evidence="4" id="KW-1185">Reference proteome</keyword>
<reference evidence="3 4" key="1">
    <citation type="journal article" date="2017" name="Nat. Commun.">
        <title>Genome assembly with in vitro proximity ligation data and whole-genome triplication in lettuce.</title>
        <authorList>
            <person name="Reyes-Chin-Wo S."/>
            <person name="Wang Z."/>
            <person name="Yang X."/>
            <person name="Kozik A."/>
            <person name="Arikit S."/>
            <person name="Song C."/>
            <person name="Xia L."/>
            <person name="Froenicke L."/>
            <person name="Lavelle D.O."/>
            <person name="Truco M.J."/>
            <person name="Xia R."/>
            <person name="Zhu S."/>
            <person name="Xu C."/>
            <person name="Xu H."/>
            <person name="Xu X."/>
            <person name="Cox K."/>
            <person name="Korf I."/>
            <person name="Meyers B.C."/>
            <person name="Michelmore R.W."/>
        </authorList>
    </citation>
    <scope>NUCLEOTIDE SEQUENCE [LARGE SCALE GENOMIC DNA]</scope>
    <source>
        <strain evidence="4">cv. Salinas</strain>
        <tissue evidence="3">Seedlings</tissue>
    </source>
</reference>
<protein>
    <recommendedName>
        <fullName evidence="2">F-box domain-containing protein</fullName>
    </recommendedName>
</protein>
<gene>
    <name evidence="3" type="ORF">LSAT_V11C400174470</name>
</gene>
<dbReference type="InterPro" id="IPR001810">
    <property type="entry name" value="F-box_dom"/>
</dbReference>
<evidence type="ECO:0000259" key="2">
    <source>
        <dbReference type="SMART" id="SM00256"/>
    </source>
</evidence>
<dbReference type="SMART" id="SM00256">
    <property type="entry name" value="FBOX"/>
    <property type="match status" value="1"/>
</dbReference>
<dbReference type="AlphaFoldDB" id="A0A9R1VYZ7"/>